<proteinExistence type="predicted"/>
<sequence>MKTALLKTRTFLSLFKQALLGKEHNYVSGSINRTIVLLAVPMVGELLMESLFVCANLFFVSRIGTEAISIAGGVTSVVTLSYSVSVGLSIAASALVSRRIGEKNFKAAGLHAMQVIYLATPLAVIISLVCSVWAKDIMSLIGLSAGMVERGGGYAVLMFASGGFLILRLTVNGILRGAGDASTAMRTQWLSNGLNIILCPLFIYGWGPVPAYGLLGVAIAAVIARVTGVVYQAWHLAGGRTVLEIGKAQLCFHFGIFKKVVRLAFGGTVQFMIPASSWVFMIKIISHFGENALAGYVLAQRVASIATMPAWGIGNAAGILTGQNLGAKQPERAEKSVWRAGGINMGFLVFIAVCWIFLAQPVIRIFTDIPEVIAHSTTYIHLISMAYIMLGYTMVISRALNAAGEVMVVTLLYILMFYVTQLPLSYTMGISFGLGPKGVFAAILISEIVLATACILVFRRGTWKKSKV</sequence>
<dbReference type="GO" id="GO:0005886">
    <property type="term" value="C:plasma membrane"/>
    <property type="evidence" value="ECO:0007669"/>
    <property type="project" value="UniProtKB-SubCell"/>
</dbReference>
<dbReference type="PANTHER" id="PTHR43298">
    <property type="entry name" value="MULTIDRUG RESISTANCE PROTEIN NORM-RELATED"/>
    <property type="match status" value="1"/>
</dbReference>
<dbReference type="PANTHER" id="PTHR43298:SF2">
    <property type="entry name" value="FMN_FAD EXPORTER YEEO-RELATED"/>
    <property type="match status" value="1"/>
</dbReference>
<dbReference type="AlphaFoldDB" id="A0A1K1NHD6"/>
<dbReference type="OrthoDB" id="9776324at2"/>
<feature type="transmembrane region" description="Helical" evidence="10">
    <location>
        <begin position="337"/>
        <end position="358"/>
    </location>
</feature>
<dbReference type="InterPro" id="IPR050222">
    <property type="entry name" value="MATE_MdtK"/>
</dbReference>
<dbReference type="CDD" id="cd13139">
    <property type="entry name" value="MATE_like_14"/>
    <property type="match status" value="1"/>
</dbReference>
<evidence type="ECO:0000313" key="12">
    <source>
        <dbReference type="Proteomes" id="UP000182248"/>
    </source>
</evidence>
<evidence type="ECO:0000256" key="7">
    <source>
        <dbReference type="ARBA" id="ARBA00023065"/>
    </source>
</evidence>
<dbReference type="Proteomes" id="UP000182248">
    <property type="component" value="Unassembled WGS sequence"/>
</dbReference>
<keyword evidence="12" id="KW-1185">Reference proteome</keyword>
<keyword evidence="8 10" id="KW-0472">Membrane</keyword>
<feature type="transmembrane region" description="Helical" evidence="10">
    <location>
        <begin position="378"/>
        <end position="395"/>
    </location>
</feature>
<feature type="transmembrane region" description="Helical" evidence="10">
    <location>
        <begin position="67"/>
        <end position="95"/>
    </location>
</feature>
<reference evidence="11 12" key="1">
    <citation type="submission" date="2016-11" db="EMBL/GenBank/DDBJ databases">
        <authorList>
            <person name="Jaros S."/>
            <person name="Januszkiewicz K."/>
            <person name="Wedrychowicz H."/>
        </authorList>
    </citation>
    <scope>NUCLEOTIDE SEQUENCE [LARGE SCALE GENOMIC DNA]</scope>
    <source>
        <strain evidence="11 12">CGMCC 1.12145</strain>
    </source>
</reference>
<comment type="subcellular location">
    <subcellularLocation>
        <location evidence="1">Cell membrane</location>
        <topology evidence="1">Multi-pass membrane protein</topology>
    </subcellularLocation>
</comment>
<evidence type="ECO:0000256" key="9">
    <source>
        <dbReference type="ARBA" id="ARBA00031636"/>
    </source>
</evidence>
<dbReference type="InterPro" id="IPR048279">
    <property type="entry name" value="MdtK-like"/>
</dbReference>
<feature type="transmembrane region" description="Helical" evidence="10">
    <location>
        <begin position="187"/>
        <end position="206"/>
    </location>
</feature>
<protein>
    <recommendedName>
        <fullName evidence="9">Multidrug-efflux transporter</fullName>
    </recommendedName>
</protein>
<evidence type="ECO:0000256" key="2">
    <source>
        <dbReference type="ARBA" id="ARBA00022448"/>
    </source>
</evidence>
<keyword evidence="2" id="KW-0813">Transport</keyword>
<keyword evidence="4" id="KW-1003">Cell membrane</keyword>
<evidence type="ECO:0000256" key="6">
    <source>
        <dbReference type="ARBA" id="ARBA00022989"/>
    </source>
</evidence>
<keyword evidence="6 10" id="KW-1133">Transmembrane helix</keyword>
<keyword evidence="3" id="KW-0050">Antiport</keyword>
<evidence type="ECO:0000256" key="10">
    <source>
        <dbReference type="SAM" id="Phobius"/>
    </source>
</evidence>
<evidence type="ECO:0000256" key="3">
    <source>
        <dbReference type="ARBA" id="ARBA00022449"/>
    </source>
</evidence>
<feature type="transmembrane region" description="Helical" evidence="10">
    <location>
        <begin position="115"/>
        <end position="134"/>
    </location>
</feature>
<feature type="transmembrane region" description="Helical" evidence="10">
    <location>
        <begin position="35"/>
        <end position="61"/>
    </location>
</feature>
<evidence type="ECO:0000256" key="5">
    <source>
        <dbReference type="ARBA" id="ARBA00022692"/>
    </source>
</evidence>
<feature type="transmembrane region" description="Helical" evidence="10">
    <location>
        <begin position="212"/>
        <end position="231"/>
    </location>
</feature>
<dbReference type="GO" id="GO:0015297">
    <property type="term" value="F:antiporter activity"/>
    <property type="evidence" value="ECO:0007669"/>
    <property type="project" value="UniProtKB-KW"/>
</dbReference>
<organism evidence="11 12">
    <name type="scientific">Sinomicrobium oceani</name>
    <dbReference type="NCBI Taxonomy" id="1150368"/>
    <lineage>
        <taxon>Bacteria</taxon>
        <taxon>Pseudomonadati</taxon>
        <taxon>Bacteroidota</taxon>
        <taxon>Flavobacteriia</taxon>
        <taxon>Flavobacteriales</taxon>
        <taxon>Flavobacteriaceae</taxon>
        <taxon>Sinomicrobium</taxon>
    </lineage>
</organism>
<evidence type="ECO:0000256" key="1">
    <source>
        <dbReference type="ARBA" id="ARBA00004651"/>
    </source>
</evidence>
<accession>A0A1K1NHD6</accession>
<dbReference type="GO" id="GO:0006811">
    <property type="term" value="P:monoatomic ion transport"/>
    <property type="evidence" value="ECO:0007669"/>
    <property type="project" value="UniProtKB-KW"/>
</dbReference>
<gene>
    <name evidence="11" type="ORF">SAMN02927921_01292</name>
</gene>
<feature type="transmembrane region" description="Helical" evidence="10">
    <location>
        <begin position="402"/>
        <end position="419"/>
    </location>
</feature>
<evidence type="ECO:0000313" key="11">
    <source>
        <dbReference type="EMBL" id="SFW34685.1"/>
    </source>
</evidence>
<dbReference type="PIRSF" id="PIRSF006603">
    <property type="entry name" value="DinF"/>
    <property type="match status" value="1"/>
</dbReference>
<feature type="transmembrane region" description="Helical" evidence="10">
    <location>
        <begin position="439"/>
        <end position="458"/>
    </location>
</feature>
<dbReference type="RefSeq" id="WP_072316532.1">
    <property type="nucleotide sequence ID" value="NZ_FPJE01000005.1"/>
</dbReference>
<evidence type="ECO:0000256" key="4">
    <source>
        <dbReference type="ARBA" id="ARBA00022475"/>
    </source>
</evidence>
<keyword evidence="5 10" id="KW-0812">Transmembrane</keyword>
<dbReference type="InterPro" id="IPR002528">
    <property type="entry name" value="MATE_fam"/>
</dbReference>
<dbReference type="STRING" id="1150368.SAMN02927921_01292"/>
<name>A0A1K1NHD6_9FLAO</name>
<dbReference type="NCBIfam" id="TIGR00797">
    <property type="entry name" value="matE"/>
    <property type="match status" value="1"/>
</dbReference>
<keyword evidence="7" id="KW-0406">Ion transport</keyword>
<evidence type="ECO:0000256" key="8">
    <source>
        <dbReference type="ARBA" id="ARBA00023136"/>
    </source>
</evidence>
<dbReference type="GO" id="GO:0042910">
    <property type="term" value="F:xenobiotic transmembrane transporter activity"/>
    <property type="evidence" value="ECO:0007669"/>
    <property type="project" value="InterPro"/>
</dbReference>
<dbReference type="EMBL" id="FPJE01000005">
    <property type="protein sequence ID" value="SFW34685.1"/>
    <property type="molecule type" value="Genomic_DNA"/>
</dbReference>
<feature type="transmembrane region" description="Helical" evidence="10">
    <location>
        <begin position="154"/>
        <end position="175"/>
    </location>
</feature>
<dbReference type="Pfam" id="PF01554">
    <property type="entry name" value="MatE"/>
    <property type="match status" value="2"/>
</dbReference>